<evidence type="ECO:0000313" key="3">
    <source>
        <dbReference type="Proteomes" id="UP001362999"/>
    </source>
</evidence>
<proteinExistence type="predicted"/>
<organism evidence="2 3">
    <name type="scientific">Favolaschia claudopus</name>
    <dbReference type="NCBI Taxonomy" id="2862362"/>
    <lineage>
        <taxon>Eukaryota</taxon>
        <taxon>Fungi</taxon>
        <taxon>Dikarya</taxon>
        <taxon>Basidiomycota</taxon>
        <taxon>Agaricomycotina</taxon>
        <taxon>Agaricomycetes</taxon>
        <taxon>Agaricomycetidae</taxon>
        <taxon>Agaricales</taxon>
        <taxon>Marasmiineae</taxon>
        <taxon>Mycenaceae</taxon>
        <taxon>Favolaschia</taxon>
    </lineage>
</organism>
<feature type="compositionally biased region" description="Polar residues" evidence="1">
    <location>
        <begin position="128"/>
        <end position="141"/>
    </location>
</feature>
<protein>
    <submittedName>
        <fullName evidence="2">Uncharacterized protein</fullName>
    </submittedName>
</protein>
<feature type="compositionally biased region" description="Polar residues" evidence="1">
    <location>
        <begin position="67"/>
        <end position="79"/>
    </location>
</feature>
<sequence length="273" mass="30301">MTVYRDECVSTSKELDLLVDLGVRTFADTLSLLRTTSRKRAGHDEKAARETVMETWGPVQPPPYNECNDNPRSTFPRITNTKEKKTQRRRNGQAVRTLTPPHATSVASKNKARYTPRSLPAAARPSLLSPSENSHSPSRQLTRTLSDTTFAHQHLAALASPWPSVYTAASQQLHSYDCRQAAATLGRKATRRSTRTIRELAQSSDGVPEATFPRRANAVYQGLVPTRPNSPLATSPEWGRMLDTENVSRPRPPPSKSTLIRSKLQGTGTESMW</sequence>
<feature type="region of interest" description="Disordered" evidence="1">
    <location>
        <begin position="122"/>
        <end position="141"/>
    </location>
</feature>
<feature type="compositionally biased region" description="Polar residues" evidence="1">
    <location>
        <begin position="256"/>
        <end position="273"/>
    </location>
</feature>
<dbReference type="Proteomes" id="UP001362999">
    <property type="component" value="Unassembled WGS sequence"/>
</dbReference>
<name>A0AAW0AK01_9AGAR</name>
<feature type="region of interest" description="Disordered" evidence="1">
    <location>
        <begin position="224"/>
        <end position="273"/>
    </location>
</feature>
<dbReference type="AlphaFoldDB" id="A0AAW0AK01"/>
<dbReference type="EMBL" id="JAWWNJ010000060">
    <property type="protein sequence ID" value="KAK7013217.1"/>
    <property type="molecule type" value="Genomic_DNA"/>
</dbReference>
<gene>
    <name evidence="2" type="ORF">R3P38DRAFT_1503402</name>
</gene>
<evidence type="ECO:0000313" key="2">
    <source>
        <dbReference type="EMBL" id="KAK7013217.1"/>
    </source>
</evidence>
<comment type="caution">
    <text evidence="2">The sequence shown here is derived from an EMBL/GenBank/DDBJ whole genome shotgun (WGS) entry which is preliminary data.</text>
</comment>
<keyword evidence="3" id="KW-1185">Reference proteome</keyword>
<reference evidence="2 3" key="1">
    <citation type="journal article" date="2024" name="J Genomics">
        <title>Draft genome sequencing and assembly of Favolaschia claudopus CIRM-BRFM 2984 isolated from oak limbs.</title>
        <authorList>
            <person name="Navarro D."/>
            <person name="Drula E."/>
            <person name="Chaduli D."/>
            <person name="Cazenave R."/>
            <person name="Ahrendt S."/>
            <person name="Wang J."/>
            <person name="Lipzen A."/>
            <person name="Daum C."/>
            <person name="Barry K."/>
            <person name="Grigoriev I.V."/>
            <person name="Favel A."/>
            <person name="Rosso M.N."/>
            <person name="Martin F."/>
        </authorList>
    </citation>
    <scope>NUCLEOTIDE SEQUENCE [LARGE SCALE GENOMIC DNA]</scope>
    <source>
        <strain evidence="2 3">CIRM-BRFM 2984</strain>
    </source>
</reference>
<evidence type="ECO:0000256" key="1">
    <source>
        <dbReference type="SAM" id="MobiDB-lite"/>
    </source>
</evidence>
<accession>A0AAW0AK01</accession>
<feature type="region of interest" description="Disordered" evidence="1">
    <location>
        <begin position="56"/>
        <end position="116"/>
    </location>
</feature>